<dbReference type="GO" id="GO:0006508">
    <property type="term" value="P:proteolysis"/>
    <property type="evidence" value="ECO:0007669"/>
    <property type="project" value="InterPro"/>
</dbReference>
<dbReference type="EMBL" id="JADILV010000083">
    <property type="protein sequence ID" value="MBO8484731.1"/>
    <property type="molecule type" value="Genomic_DNA"/>
</dbReference>
<dbReference type="SUPFAM" id="SSF53474">
    <property type="entry name" value="alpha/beta-Hydrolases"/>
    <property type="match status" value="1"/>
</dbReference>
<protein>
    <submittedName>
        <fullName evidence="4">DPP IV N-terminal domain-containing protein</fullName>
    </submittedName>
</protein>
<dbReference type="InterPro" id="IPR002469">
    <property type="entry name" value="Peptidase_S9B_N"/>
</dbReference>
<dbReference type="GO" id="GO:0008239">
    <property type="term" value="F:dipeptidyl-peptidase activity"/>
    <property type="evidence" value="ECO:0007669"/>
    <property type="project" value="TreeGrafter"/>
</dbReference>
<dbReference type="Proteomes" id="UP000725002">
    <property type="component" value="Unassembled WGS sequence"/>
</dbReference>
<dbReference type="InterPro" id="IPR001375">
    <property type="entry name" value="Peptidase_S9_cat"/>
</dbReference>
<dbReference type="InterPro" id="IPR050278">
    <property type="entry name" value="Serine_Prot_S9B/DPPIV"/>
</dbReference>
<reference evidence="4" key="1">
    <citation type="submission" date="2020-10" db="EMBL/GenBank/DDBJ databases">
        <authorList>
            <person name="Gilroy R."/>
        </authorList>
    </citation>
    <scope>NUCLEOTIDE SEQUENCE</scope>
    <source>
        <strain evidence="4">G3-8215</strain>
    </source>
</reference>
<organism evidence="4 5">
    <name type="scientific">Candidatus Cryptobacteroides avicola</name>
    <dbReference type="NCBI Taxonomy" id="2840757"/>
    <lineage>
        <taxon>Bacteria</taxon>
        <taxon>Pseudomonadati</taxon>
        <taxon>Bacteroidota</taxon>
        <taxon>Bacteroidia</taxon>
        <taxon>Bacteroidales</taxon>
        <taxon>Candidatus Cryptobacteroides</taxon>
    </lineage>
</organism>
<evidence type="ECO:0000256" key="1">
    <source>
        <dbReference type="SAM" id="SignalP"/>
    </source>
</evidence>
<sequence>MNKSIVSLAVSAVFMVCMSDAFAAETSGSFNKVPSSWKWISDKEVVFTYDGSYTDSLAFSVNARSGRVKEGASAPEKYSGFPLHPEGAVNLTYSPDSTKLAFTRDNDLYVADIATGKEARLTFDGTDLILNGYASWVYYEEILGRASKYKAFWWSPDSRKIGFYRFDNTLVPLFPIYSPFGQDGKLNNTRYPKAGERNPEVRIGMVDVSGVFSPENGGVIIAGPDGMDEATPEAPEIVWADFDPSEDQYFGIPFWGADSREFYIARMPRIQNTLDLYAVNAFDGSKRQVYHEEYKTWIDWINAVSFTENGLYMARRFETGWEQIYFLSYDGKTFRRLTDGKNWGISILRVDEKRGELFFTARRDSRVRETLYRLDLGKGFPSAGNAGVCPVEALTDPAYNVYGVRFSPDGKYFAASYSNYTTPTRVAVFDTYRKVSVMTDPSAEGLPVFPAGENAPEICPAAPVEIRVCRQNVVADMAYEGYSPEDYALAQLIWLTADDGQRMPAAIVYPKGFDPSLKYPVHMDIYGGPDTPMVRDRWSTPSGNNQWWSDHGIIQITADGRAAGHCGRAGTDLIYKNLTDVPVADFITWAKYLQSLPYVQADKIGVEGFSFGGTMTSMLLFRAPEQFHYGIAGGGVYDWKLYDSHYTERYMETPQTNPDGYKAACVLEYVSGYPVSIMTGKHGGRHVVPESGHQEHGNLPVTEPVMLKLTHGTGDDNVHFQNTLQLIDALQKAGKSFDFMIYPDGMHGYRGYQGTHFLAENRAFWLHYLKGE</sequence>
<dbReference type="InterPro" id="IPR029058">
    <property type="entry name" value="AB_hydrolase_fold"/>
</dbReference>
<keyword evidence="1" id="KW-0732">Signal</keyword>
<dbReference type="Pfam" id="PF00930">
    <property type="entry name" value="DPPIV_N"/>
    <property type="match status" value="1"/>
</dbReference>
<evidence type="ECO:0000259" key="3">
    <source>
        <dbReference type="Pfam" id="PF00930"/>
    </source>
</evidence>
<proteinExistence type="predicted"/>
<evidence type="ECO:0000259" key="2">
    <source>
        <dbReference type="Pfam" id="PF00326"/>
    </source>
</evidence>
<feature type="chain" id="PRO_5036899517" evidence="1">
    <location>
        <begin position="24"/>
        <end position="772"/>
    </location>
</feature>
<dbReference type="SUPFAM" id="SSF82171">
    <property type="entry name" value="DPP6 N-terminal domain-like"/>
    <property type="match status" value="1"/>
</dbReference>
<feature type="domain" description="Peptidase S9 prolyl oligopeptidase catalytic" evidence="2">
    <location>
        <begin position="543"/>
        <end position="771"/>
    </location>
</feature>
<feature type="signal peptide" evidence="1">
    <location>
        <begin position="1"/>
        <end position="23"/>
    </location>
</feature>
<comment type="caution">
    <text evidence="4">The sequence shown here is derived from an EMBL/GenBank/DDBJ whole genome shotgun (WGS) entry which is preliminary data.</text>
</comment>
<name>A0A940DYW6_9BACT</name>
<gene>
    <name evidence="4" type="ORF">IAB75_11580</name>
</gene>
<evidence type="ECO:0000313" key="5">
    <source>
        <dbReference type="Proteomes" id="UP000725002"/>
    </source>
</evidence>
<accession>A0A940DYW6</accession>
<dbReference type="Gene3D" id="2.140.10.30">
    <property type="entry name" value="Dipeptidylpeptidase IV, N-terminal domain"/>
    <property type="match status" value="1"/>
</dbReference>
<feature type="domain" description="Dipeptidylpeptidase IV N-terminal" evidence="3">
    <location>
        <begin position="87"/>
        <end position="423"/>
    </location>
</feature>
<dbReference type="PANTHER" id="PTHR11731:SF193">
    <property type="entry name" value="DIPEPTIDYL PEPTIDASE 9"/>
    <property type="match status" value="1"/>
</dbReference>
<dbReference type="Gene3D" id="3.40.50.1820">
    <property type="entry name" value="alpha/beta hydrolase"/>
    <property type="match status" value="1"/>
</dbReference>
<reference evidence="4" key="2">
    <citation type="journal article" date="2021" name="PeerJ">
        <title>Extensive microbial diversity within the chicken gut microbiome revealed by metagenomics and culture.</title>
        <authorList>
            <person name="Gilroy R."/>
            <person name="Ravi A."/>
            <person name="Getino M."/>
            <person name="Pursley I."/>
            <person name="Horton D.L."/>
            <person name="Alikhan N.F."/>
            <person name="Baker D."/>
            <person name="Gharbi K."/>
            <person name="Hall N."/>
            <person name="Watson M."/>
            <person name="Adriaenssens E.M."/>
            <person name="Foster-Nyarko E."/>
            <person name="Jarju S."/>
            <person name="Secka A."/>
            <person name="Antonio M."/>
            <person name="Oren A."/>
            <person name="Chaudhuri R.R."/>
            <person name="La Ragione R."/>
            <person name="Hildebrand F."/>
            <person name="Pallen M.J."/>
        </authorList>
    </citation>
    <scope>NUCLEOTIDE SEQUENCE</scope>
    <source>
        <strain evidence="4">G3-8215</strain>
    </source>
</reference>
<dbReference type="GO" id="GO:0008236">
    <property type="term" value="F:serine-type peptidase activity"/>
    <property type="evidence" value="ECO:0007669"/>
    <property type="project" value="InterPro"/>
</dbReference>
<dbReference type="Pfam" id="PF00326">
    <property type="entry name" value="Peptidase_S9"/>
    <property type="match status" value="1"/>
</dbReference>
<evidence type="ECO:0000313" key="4">
    <source>
        <dbReference type="EMBL" id="MBO8484731.1"/>
    </source>
</evidence>
<dbReference type="PANTHER" id="PTHR11731">
    <property type="entry name" value="PROTEASE FAMILY S9B,C DIPEPTIDYL-PEPTIDASE IV-RELATED"/>
    <property type="match status" value="1"/>
</dbReference>
<dbReference type="AlphaFoldDB" id="A0A940DYW6"/>